<keyword evidence="1" id="KW-0238">DNA-binding</keyword>
<dbReference type="GO" id="GO:0005829">
    <property type="term" value="C:cytosol"/>
    <property type="evidence" value="ECO:0007669"/>
    <property type="project" value="TreeGrafter"/>
</dbReference>
<dbReference type="PANTHER" id="PTHR46797:SF1">
    <property type="entry name" value="METHYLPHOSPHONATE SYNTHASE"/>
    <property type="match status" value="1"/>
</dbReference>
<evidence type="ECO:0000259" key="2">
    <source>
        <dbReference type="PROSITE" id="PS50943"/>
    </source>
</evidence>
<dbReference type="OrthoDB" id="1859224at2"/>
<sequence>MYGERIREIRHRKRMSLSELAALSGISKSYLSQIEREKQQNPSIQLLSKIAKALNVSIHDIIQLEKETEDQRAVTSLKHQLTFQAGKEKDWEIIKQLEEVIDLLKERNRM</sequence>
<proteinExistence type="predicted"/>
<accession>A0A0A5GQA6</accession>
<evidence type="ECO:0000313" key="4">
    <source>
        <dbReference type="Proteomes" id="UP000030528"/>
    </source>
</evidence>
<name>A0A0A5GQA6_9BACI</name>
<dbReference type="PROSITE" id="PS50943">
    <property type="entry name" value="HTH_CROC1"/>
    <property type="match status" value="1"/>
</dbReference>
<dbReference type="SUPFAM" id="SSF47413">
    <property type="entry name" value="lambda repressor-like DNA-binding domains"/>
    <property type="match status" value="1"/>
</dbReference>
<dbReference type="GO" id="GO:0003700">
    <property type="term" value="F:DNA-binding transcription factor activity"/>
    <property type="evidence" value="ECO:0007669"/>
    <property type="project" value="TreeGrafter"/>
</dbReference>
<dbReference type="AlphaFoldDB" id="A0A0A5GQA6"/>
<dbReference type="RefSeq" id="WP_026801921.1">
    <property type="nucleotide sequence ID" value="NZ_AVPE01000002.1"/>
</dbReference>
<organism evidence="3 4">
    <name type="scientific">Pontibacillus halophilus JSM 076056 = DSM 19796</name>
    <dbReference type="NCBI Taxonomy" id="1385510"/>
    <lineage>
        <taxon>Bacteria</taxon>
        <taxon>Bacillati</taxon>
        <taxon>Bacillota</taxon>
        <taxon>Bacilli</taxon>
        <taxon>Bacillales</taxon>
        <taxon>Bacillaceae</taxon>
        <taxon>Pontibacillus</taxon>
    </lineage>
</organism>
<dbReference type="Proteomes" id="UP000030528">
    <property type="component" value="Unassembled WGS sequence"/>
</dbReference>
<dbReference type="Pfam" id="PF01381">
    <property type="entry name" value="HTH_3"/>
    <property type="match status" value="1"/>
</dbReference>
<comment type="caution">
    <text evidence="3">The sequence shown here is derived from an EMBL/GenBank/DDBJ whole genome shotgun (WGS) entry which is preliminary data.</text>
</comment>
<evidence type="ECO:0000313" key="3">
    <source>
        <dbReference type="EMBL" id="KGX93355.1"/>
    </source>
</evidence>
<dbReference type="InterPro" id="IPR050807">
    <property type="entry name" value="TransReg_Diox_bact_type"/>
</dbReference>
<protein>
    <submittedName>
        <fullName evidence="3">Transcriptional regulator</fullName>
    </submittedName>
</protein>
<reference evidence="3 4" key="1">
    <citation type="submission" date="2013-08" db="EMBL/GenBank/DDBJ databases">
        <authorList>
            <person name="Huang J."/>
            <person name="Wang G."/>
        </authorList>
    </citation>
    <scope>NUCLEOTIDE SEQUENCE [LARGE SCALE GENOMIC DNA]</scope>
    <source>
        <strain evidence="3 4">JSM 076056</strain>
    </source>
</reference>
<dbReference type="InterPro" id="IPR001387">
    <property type="entry name" value="Cro/C1-type_HTH"/>
</dbReference>
<dbReference type="EMBL" id="AVPE01000002">
    <property type="protein sequence ID" value="KGX93355.1"/>
    <property type="molecule type" value="Genomic_DNA"/>
</dbReference>
<dbReference type="InterPro" id="IPR010982">
    <property type="entry name" value="Lambda_DNA-bd_dom_sf"/>
</dbReference>
<feature type="domain" description="HTH cro/C1-type" evidence="2">
    <location>
        <begin position="6"/>
        <end position="61"/>
    </location>
</feature>
<dbReference type="STRING" id="1385510.GCA_000425205_00886"/>
<dbReference type="GO" id="GO:0003677">
    <property type="term" value="F:DNA binding"/>
    <property type="evidence" value="ECO:0007669"/>
    <property type="project" value="UniProtKB-KW"/>
</dbReference>
<evidence type="ECO:0000256" key="1">
    <source>
        <dbReference type="ARBA" id="ARBA00023125"/>
    </source>
</evidence>
<dbReference type="eggNOG" id="COG1396">
    <property type="taxonomic scope" value="Bacteria"/>
</dbReference>
<dbReference type="PANTHER" id="PTHR46797">
    <property type="entry name" value="HTH-TYPE TRANSCRIPTIONAL REGULATOR"/>
    <property type="match status" value="1"/>
</dbReference>
<gene>
    <name evidence="3" type="ORF">N781_09875</name>
</gene>
<dbReference type="CDD" id="cd00093">
    <property type="entry name" value="HTH_XRE"/>
    <property type="match status" value="1"/>
</dbReference>
<dbReference type="SMART" id="SM00530">
    <property type="entry name" value="HTH_XRE"/>
    <property type="match status" value="1"/>
</dbReference>
<keyword evidence="4" id="KW-1185">Reference proteome</keyword>
<dbReference type="Gene3D" id="1.10.260.40">
    <property type="entry name" value="lambda repressor-like DNA-binding domains"/>
    <property type="match status" value="1"/>
</dbReference>